<gene>
    <name evidence="3" type="ORF">SVIM_LOCUS400913</name>
</gene>
<dbReference type="AlphaFoldDB" id="A0A6N2N598"/>
<sequence length="294" mass="33633">MVIQLGLRVERTLHHLQQGKIPMPEALWDDEDTRAFYECLPDLSICPAVLLGEAEPKANEHSVKTQDQSMPPVYLFCSRLLLWFFCENELATESDQANPPKIWQRFLQSLALCGREKEKDPEKEKGKEKDAERKGENDKEKLKSLEGANLDALLQRLPGCVSRDLIDQLTVDFCYVNQAKRRSLTSLELLPNYSRMVATLSTCMKDVSSMLLQMLEEEFNFLINKKDQMNIETKIRNIRFIGELCKFRIAPASTVFSCLKVVIGHENYSASRYSNGQKLTPIDEEQKALLQGKA</sequence>
<proteinExistence type="predicted"/>
<feature type="domain" description="MIF4G" evidence="2">
    <location>
        <begin position="185"/>
        <end position="267"/>
    </location>
</feature>
<evidence type="ECO:0000259" key="2">
    <source>
        <dbReference type="Pfam" id="PF02854"/>
    </source>
</evidence>
<protein>
    <recommendedName>
        <fullName evidence="2">MIF4G domain-containing protein</fullName>
    </recommendedName>
</protein>
<dbReference type="PANTHER" id="PTHR12839:SF7">
    <property type="entry name" value="REGULATOR OF NONSENSE TRANSCRIPTS 2"/>
    <property type="match status" value="1"/>
</dbReference>
<dbReference type="PANTHER" id="PTHR12839">
    <property type="entry name" value="NONSENSE-MEDIATED MRNA DECAY PROTEIN 2 UP-FRAMESHIFT SUPPRESSOR 2"/>
    <property type="match status" value="1"/>
</dbReference>
<dbReference type="Pfam" id="PF02854">
    <property type="entry name" value="MIF4G"/>
    <property type="match status" value="1"/>
</dbReference>
<organism evidence="3">
    <name type="scientific">Salix viminalis</name>
    <name type="common">Common osier</name>
    <name type="synonym">Basket willow</name>
    <dbReference type="NCBI Taxonomy" id="40686"/>
    <lineage>
        <taxon>Eukaryota</taxon>
        <taxon>Viridiplantae</taxon>
        <taxon>Streptophyta</taxon>
        <taxon>Embryophyta</taxon>
        <taxon>Tracheophyta</taxon>
        <taxon>Spermatophyta</taxon>
        <taxon>Magnoliopsida</taxon>
        <taxon>eudicotyledons</taxon>
        <taxon>Gunneridae</taxon>
        <taxon>Pentapetalae</taxon>
        <taxon>rosids</taxon>
        <taxon>fabids</taxon>
        <taxon>Malpighiales</taxon>
        <taxon>Salicaceae</taxon>
        <taxon>Saliceae</taxon>
        <taxon>Salix</taxon>
    </lineage>
</organism>
<dbReference type="GO" id="GO:0000184">
    <property type="term" value="P:nuclear-transcribed mRNA catabolic process, nonsense-mediated decay"/>
    <property type="evidence" value="ECO:0007669"/>
    <property type="project" value="InterPro"/>
</dbReference>
<feature type="region of interest" description="Disordered" evidence="1">
    <location>
        <begin position="116"/>
        <end position="140"/>
    </location>
</feature>
<dbReference type="Gene3D" id="1.25.40.180">
    <property type="match status" value="1"/>
</dbReference>
<dbReference type="GO" id="GO:0005737">
    <property type="term" value="C:cytoplasm"/>
    <property type="evidence" value="ECO:0007669"/>
    <property type="project" value="TreeGrafter"/>
</dbReference>
<dbReference type="InterPro" id="IPR003890">
    <property type="entry name" value="MIF4G-like_typ-3"/>
</dbReference>
<evidence type="ECO:0000313" key="3">
    <source>
        <dbReference type="EMBL" id="VFU56092.1"/>
    </source>
</evidence>
<evidence type="ECO:0000256" key="1">
    <source>
        <dbReference type="SAM" id="MobiDB-lite"/>
    </source>
</evidence>
<dbReference type="InterPro" id="IPR016024">
    <property type="entry name" value="ARM-type_fold"/>
</dbReference>
<accession>A0A6N2N598</accession>
<dbReference type="GO" id="GO:0003723">
    <property type="term" value="F:RNA binding"/>
    <property type="evidence" value="ECO:0007669"/>
    <property type="project" value="InterPro"/>
</dbReference>
<dbReference type="InterPro" id="IPR039762">
    <property type="entry name" value="Nmd2/UPF2"/>
</dbReference>
<reference evidence="3" key="1">
    <citation type="submission" date="2019-03" db="EMBL/GenBank/DDBJ databases">
        <authorList>
            <person name="Mank J."/>
            <person name="Almeida P."/>
        </authorList>
    </citation>
    <scope>NUCLEOTIDE SEQUENCE</scope>
    <source>
        <strain evidence="3">78183</strain>
    </source>
</reference>
<dbReference type="GO" id="GO:0035145">
    <property type="term" value="C:exon-exon junction complex"/>
    <property type="evidence" value="ECO:0007669"/>
    <property type="project" value="TreeGrafter"/>
</dbReference>
<name>A0A6N2N598_SALVM</name>
<dbReference type="EMBL" id="CAADRP010001915">
    <property type="protein sequence ID" value="VFU56092.1"/>
    <property type="molecule type" value="Genomic_DNA"/>
</dbReference>
<dbReference type="SUPFAM" id="SSF48371">
    <property type="entry name" value="ARM repeat"/>
    <property type="match status" value="1"/>
</dbReference>